<feature type="domain" description="F-box" evidence="2">
    <location>
        <begin position="9"/>
        <end position="39"/>
    </location>
</feature>
<feature type="chain" id="PRO_5013599765" description="F-box domain-containing protein" evidence="1">
    <location>
        <begin position="23"/>
        <end position="221"/>
    </location>
</feature>
<dbReference type="PANTHER" id="PTHR21503:SF8">
    <property type="entry name" value="F-BOX ASSOCIATED DOMAIN-CONTAINING PROTEIN-RELATED"/>
    <property type="match status" value="1"/>
</dbReference>
<dbReference type="PANTHER" id="PTHR21503">
    <property type="entry name" value="F-BOX-CONTAINING HYPOTHETICAL PROTEIN C.ELEGANS"/>
    <property type="match status" value="1"/>
</dbReference>
<feature type="signal peptide" evidence="1">
    <location>
        <begin position="1"/>
        <end position="22"/>
    </location>
</feature>
<comment type="caution">
    <text evidence="3">The sequence shown here is derived from an EMBL/GenBank/DDBJ whole genome shotgun (WGS) entry which is preliminary data.</text>
</comment>
<reference evidence="4" key="1">
    <citation type="submission" date="2017-10" db="EMBL/GenBank/DDBJ databases">
        <title>Rapid genome shrinkage in a self-fertile nematode reveals novel sperm competition proteins.</title>
        <authorList>
            <person name="Yin D."/>
            <person name="Schwarz E.M."/>
            <person name="Thomas C.G."/>
            <person name="Felde R.L."/>
            <person name="Korf I.F."/>
            <person name="Cutter A.D."/>
            <person name="Schartner C.M."/>
            <person name="Ralston E.J."/>
            <person name="Meyer B.J."/>
            <person name="Haag E.S."/>
        </authorList>
    </citation>
    <scope>NUCLEOTIDE SEQUENCE [LARGE SCALE GENOMIC DNA]</scope>
    <source>
        <strain evidence="4">JU1422</strain>
    </source>
</reference>
<evidence type="ECO:0000313" key="4">
    <source>
        <dbReference type="Proteomes" id="UP000230233"/>
    </source>
</evidence>
<evidence type="ECO:0000313" key="3">
    <source>
        <dbReference type="EMBL" id="PIC53263.1"/>
    </source>
</evidence>
<dbReference type="Pfam" id="PF00646">
    <property type="entry name" value="F-box"/>
    <property type="match status" value="1"/>
</dbReference>
<dbReference type="Proteomes" id="UP000230233">
    <property type="component" value="Chromosome I"/>
</dbReference>
<sequence length="221" mass="25601">MPVPILCTPFVVLSEIICLLETEEIVAASFCSKKMKRFLKCYYQQRKPLEWNIYLKDYDSCGRVHIHKLDDEYHDAVLLAEHVSELDESEAKPIETNGYKRGFSSGLVSLYFEDRVMGTKMIVDYVTDLFNLDVYGLIIDTNGIWAIDWISRRQEKMLESFELVKNPKCNSSSDEALNYVLRDGDEWNGDYSIQRIDGVKAVIDLDIRHFVMTVLPPKEII</sequence>
<name>A0A2G5VN91_9PELO</name>
<gene>
    <name evidence="3" type="primary">Cnig_chr_I.g3042</name>
    <name evidence="3" type="ORF">B9Z55_003042</name>
</gene>
<evidence type="ECO:0000256" key="1">
    <source>
        <dbReference type="SAM" id="SignalP"/>
    </source>
</evidence>
<accession>A0A2G5VN91</accession>
<dbReference type="EMBL" id="PDUG01000001">
    <property type="protein sequence ID" value="PIC53263.1"/>
    <property type="molecule type" value="Genomic_DNA"/>
</dbReference>
<keyword evidence="1" id="KW-0732">Signal</keyword>
<dbReference type="AlphaFoldDB" id="A0A2G5VN91"/>
<keyword evidence="4" id="KW-1185">Reference proteome</keyword>
<organism evidence="3 4">
    <name type="scientific">Caenorhabditis nigoni</name>
    <dbReference type="NCBI Taxonomy" id="1611254"/>
    <lineage>
        <taxon>Eukaryota</taxon>
        <taxon>Metazoa</taxon>
        <taxon>Ecdysozoa</taxon>
        <taxon>Nematoda</taxon>
        <taxon>Chromadorea</taxon>
        <taxon>Rhabditida</taxon>
        <taxon>Rhabditina</taxon>
        <taxon>Rhabditomorpha</taxon>
        <taxon>Rhabditoidea</taxon>
        <taxon>Rhabditidae</taxon>
        <taxon>Peloderinae</taxon>
        <taxon>Caenorhabditis</taxon>
    </lineage>
</organism>
<evidence type="ECO:0000259" key="2">
    <source>
        <dbReference type="Pfam" id="PF00646"/>
    </source>
</evidence>
<dbReference type="OrthoDB" id="10309892at2759"/>
<proteinExistence type="predicted"/>
<protein>
    <recommendedName>
        <fullName evidence="2">F-box domain-containing protein</fullName>
    </recommendedName>
</protein>
<dbReference type="InterPro" id="IPR001810">
    <property type="entry name" value="F-box_dom"/>
</dbReference>